<dbReference type="GO" id="GO:0046394">
    <property type="term" value="P:carboxylic acid biosynthetic process"/>
    <property type="evidence" value="ECO:0007669"/>
    <property type="project" value="UniProtKB-ARBA"/>
</dbReference>
<name>A0A1T5AVY6_9SPHI</name>
<dbReference type="STRING" id="623280.SAMN05660226_01110"/>
<dbReference type="FunFam" id="3.20.10.10:FF:000002">
    <property type="entry name" value="D-alanine aminotransferase"/>
    <property type="match status" value="1"/>
</dbReference>
<keyword evidence="3" id="KW-0663">Pyridoxal phosphate</keyword>
<dbReference type="GO" id="GO:0003824">
    <property type="term" value="F:catalytic activity"/>
    <property type="evidence" value="ECO:0007669"/>
    <property type="project" value="InterPro"/>
</dbReference>
<evidence type="ECO:0000256" key="2">
    <source>
        <dbReference type="ARBA" id="ARBA00009320"/>
    </source>
</evidence>
<dbReference type="AlphaFoldDB" id="A0A1T5AVY6"/>
<dbReference type="Gene3D" id="3.30.470.10">
    <property type="match status" value="1"/>
</dbReference>
<dbReference type="InterPro" id="IPR050571">
    <property type="entry name" value="Class-IV_PLP-Dep_Aminotrnsfr"/>
</dbReference>
<dbReference type="PANTHER" id="PTHR42743">
    <property type="entry name" value="AMINO-ACID AMINOTRANSFERASE"/>
    <property type="match status" value="1"/>
</dbReference>
<comment type="similarity">
    <text evidence="2">Belongs to the class-IV pyridoxal-phosphate-dependent aminotransferase family.</text>
</comment>
<dbReference type="InterPro" id="IPR001544">
    <property type="entry name" value="Aminotrans_IV"/>
</dbReference>
<dbReference type="EMBL" id="FUYS01000002">
    <property type="protein sequence ID" value="SKB39201.1"/>
    <property type="molecule type" value="Genomic_DNA"/>
</dbReference>
<gene>
    <name evidence="4" type="ORF">SAMN05660226_01110</name>
</gene>
<dbReference type="Pfam" id="PF01063">
    <property type="entry name" value="Aminotran_4"/>
    <property type="match status" value="1"/>
</dbReference>
<protein>
    <submittedName>
        <fullName evidence="4">D-alanine transaminase</fullName>
    </submittedName>
</protein>
<dbReference type="Gene3D" id="3.20.10.10">
    <property type="entry name" value="D-amino Acid Aminotransferase, subunit A, domain 2"/>
    <property type="match status" value="1"/>
</dbReference>
<dbReference type="InterPro" id="IPR043132">
    <property type="entry name" value="BCAT-like_C"/>
</dbReference>
<dbReference type="SUPFAM" id="SSF56752">
    <property type="entry name" value="D-aminoacid aminotransferase-like PLP-dependent enzymes"/>
    <property type="match status" value="1"/>
</dbReference>
<comment type="cofactor">
    <cofactor evidence="1">
        <name>pyridoxal 5'-phosphate</name>
        <dbReference type="ChEBI" id="CHEBI:597326"/>
    </cofactor>
</comment>
<dbReference type="InterPro" id="IPR043131">
    <property type="entry name" value="BCAT-like_N"/>
</dbReference>
<evidence type="ECO:0000313" key="4">
    <source>
        <dbReference type="EMBL" id="SKB39201.1"/>
    </source>
</evidence>
<dbReference type="Proteomes" id="UP000190541">
    <property type="component" value="Unassembled WGS sequence"/>
</dbReference>
<dbReference type="RefSeq" id="WP_079716029.1">
    <property type="nucleotide sequence ID" value="NZ_FUYS01000002.1"/>
</dbReference>
<organism evidence="4 5">
    <name type="scientific">Parapedobacter luteus</name>
    <dbReference type="NCBI Taxonomy" id="623280"/>
    <lineage>
        <taxon>Bacteria</taxon>
        <taxon>Pseudomonadati</taxon>
        <taxon>Bacteroidota</taxon>
        <taxon>Sphingobacteriia</taxon>
        <taxon>Sphingobacteriales</taxon>
        <taxon>Sphingobacteriaceae</taxon>
        <taxon>Parapedobacter</taxon>
    </lineage>
</organism>
<dbReference type="OrthoDB" id="9804984at2"/>
<reference evidence="4 5" key="1">
    <citation type="submission" date="2017-02" db="EMBL/GenBank/DDBJ databases">
        <authorList>
            <person name="Peterson S.W."/>
        </authorList>
    </citation>
    <scope>NUCLEOTIDE SEQUENCE [LARGE SCALE GENOMIC DNA]</scope>
    <source>
        <strain evidence="4 5">DSM 22899</strain>
    </source>
</reference>
<dbReference type="InterPro" id="IPR036038">
    <property type="entry name" value="Aminotransferase-like"/>
</dbReference>
<keyword evidence="5" id="KW-1185">Reference proteome</keyword>
<dbReference type="GO" id="GO:0008652">
    <property type="term" value="P:amino acid biosynthetic process"/>
    <property type="evidence" value="ECO:0007669"/>
    <property type="project" value="UniProtKB-ARBA"/>
</dbReference>
<proteinExistence type="inferred from homology"/>
<evidence type="ECO:0000256" key="1">
    <source>
        <dbReference type="ARBA" id="ARBA00001933"/>
    </source>
</evidence>
<sequence>MLGKTGYPNEVLLNGQWLPAAQATVSVFDRGFMLGDGIYEVIPFYRRKLFAFEQHLQRLRQGLESVGIDYGTDQLRERTAEAIARSDYEDGAVYMQVTRGVAPRKHHFPADTEPTVLLYAYPFRFDGFEQKLAHVLLSEDFRWHRCNIKSISLMGNILANQAAHQADKTENVLHRQGWITEGSHTSVFFVKDNILYTHPNGPYILPGVTRDVVLSIADELGMAVREEAVAVADLRLVTEAFLTGTTVQVTAIGSFLSDDRRLVIGSGSAGPVTRRIQTAFAGRTKAL</sequence>
<evidence type="ECO:0000256" key="3">
    <source>
        <dbReference type="ARBA" id="ARBA00022898"/>
    </source>
</evidence>
<dbReference type="PANTHER" id="PTHR42743:SF10">
    <property type="entry name" value="D-ALANINE AMINOTRANSFERASE"/>
    <property type="match status" value="1"/>
</dbReference>
<dbReference type="GO" id="GO:0005829">
    <property type="term" value="C:cytosol"/>
    <property type="evidence" value="ECO:0007669"/>
    <property type="project" value="TreeGrafter"/>
</dbReference>
<accession>A0A1T5AVY6</accession>
<evidence type="ECO:0000313" key="5">
    <source>
        <dbReference type="Proteomes" id="UP000190541"/>
    </source>
</evidence>